<dbReference type="EMBL" id="JASAOG010000011">
    <property type="protein sequence ID" value="KAK0066224.1"/>
    <property type="molecule type" value="Genomic_DNA"/>
</dbReference>
<keyword evidence="2" id="KW-1185">Reference proteome</keyword>
<gene>
    <name evidence="1" type="ORF">Bpfe_004345</name>
</gene>
<sequence length="53" mass="5764">HSNTMEKSWTLRFQGDHGFSVSVLVADNIDSAASFLVLPVAGWGRKYLAVNLG</sequence>
<dbReference type="Proteomes" id="UP001233172">
    <property type="component" value="Unassembled WGS sequence"/>
</dbReference>
<comment type="caution">
    <text evidence="1">The sequence shown here is derived from an EMBL/GenBank/DDBJ whole genome shotgun (WGS) entry which is preliminary data.</text>
</comment>
<protein>
    <submittedName>
        <fullName evidence="1">Uncharacterized protein</fullName>
    </submittedName>
</protein>
<reference evidence="1" key="1">
    <citation type="journal article" date="2023" name="PLoS Negl. Trop. Dis.">
        <title>A genome sequence for Biomphalaria pfeifferi, the major vector snail for the human-infecting parasite Schistosoma mansoni.</title>
        <authorList>
            <person name="Bu L."/>
            <person name="Lu L."/>
            <person name="Laidemitt M.R."/>
            <person name="Zhang S.M."/>
            <person name="Mutuku M."/>
            <person name="Mkoji G."/>
            <person name="Steinauer M."/>
            <person name="Loker E.S."/>
        </authorList>
    </citation>
    <scope>NUCLEOTIDE SEQUENCE</scope>
    <source>
        <strain evidence="1">KasaAsao</strain>
    </source>
</reference>
<reference evidence="1" key="2">
    <citation type="submission" date="2023-04" db="EMBL/GenBank/DDBJ databases">
        <authorList>
            <person name="Bu L."/>
            <person name="Lu L."/>
            <person name="Laidemitt M.R."/>
            <person name="Zhang S.M."/>
            <person name="Mutuku M."/>
            <person name="Mkoji G."/>
            <person name="Steinauer M."/>
            <person name="Loker E.S."/>
        </authorList>
    </citation>
    <scope>NUCLEOTIDE SEQUENCE</scope>
    <source>
        <strain evidence="1">KasaAsao</strain>
        <tissue evidence="1">Whole Snail</tissue>
    </source>
</reference>
<proteinExistence type="predicted"/>
<accession>A0AAD8C4C2</accession>
<feature type="non-terminal residue" evidence="1">
    <location>
        <position position="53"/>
    </location>
</feature>
<evidence type="ECO:0000313" key="1">
    <source>
        <dbReference type="EMBL" id="KAK0066224.1"/>
    </source>
</evidence>
<organism evidence="1 2">
    <name type="scientific">Biomphalaria pfeifferi</name>
    <name type="common">Bloodfluke planorb</name>
    <name type="synonym">Freshwater snail</name>
    <dbReference type="NCBI Taxonomy" id="112525"/>
    <lineage>
        <taxon>Eukaryota</taxon>
        <taxon>Metazoa</taxon>
        <taxon>Spiralia</taxon>
        <taxon>Lophotrochozoa</taxon>
        <taxon>Mollusca</taxon>
        <taxon>Gastropoda</taxon>
        <taxon>Heterobranchia</taxon>
        <taxon>Euthyneura</taxon>
        <taxon>Panpulmonata</taxon>
        <taxon>Hygrophila</taxon>
        <taxon>Lymnaeoidea</taxon>
        <taxon>Planorbidae</taxon>
        <taxon>Biomphalaria</taxon>
    </lineage>
</organism>
<dbReference type="AlphaFoldDB" id="A0AAD8C4C2"/>
<feature type="non-terminal residue" evidence="1">
    <location>
        <position position="1"/>
    </location>
</feature>
<evidence type="ECO:0000313" key="2">
    <source>
        <dbReference type="Proteomes" id="UP001233172"/>
    </source>
</evidence>
<name>A0AAD8C4C2_BIOPF</name>